<dbReference type="InterPro" id="IPR011990">
    <property type="entry name" value="TPR-like_helical_dom_sf"/>
</dbReference>
<accession>A0A812JZ28</accession>
<name>A0A812JZ28_9DINO</name>
<feature type="non-terminal residue" evidence="1">
    <location>
        <position position="1"/>
    </location>
</feature>
<gene>
    <name evidence="1" type="primary">Cacna1h</name>
    <name evidence="1" type="ORF">SNEC2469_LOCUS2759</name>
</gene>
<dbReference type="EMBL" id="CAJNJA010007090">
    <property type="protein sequence ID" value="CAE7220124.1"/>
    <property type="molecule type" value="Genomic_DNA"/>
</dbReference>
<comment type="caution">
    <text evidence="1">The sequence shown here is derived from an EMBL/GenBank/DDBJ whole genome shotgun (WGS) entry which is preliminary data.</text>
</comment>
<protein>
    <submittedName>
        <fullName evidence="1">Cacna1h protein</fullName>
    </submittedName>
</protein>
<dbReference type="Gene3D" id="1.25.40.10">
    <property type="entry name" value="Tetratricopeptide repeat domain"/>
    <property type="match status" value="1"/>
</dbReference>
<proteinExistence type="predicted"/>
<sequence length="57" mass="6271">MRVLEIQADAFSLTTVATSCRRARQWEVGIDLLRRMADNSMEIDDIAVNSAIGSTAT</sequence>
<organism evidence="1 2">
    <name type="scientific">Symbiodinium necroappetens</name>
    <dbReference type="NCBI Taxonomy" id="1628268"/>
    <lineage>
        <taxon>Eukaryota</taxon>
        <taxon>Sar</taxon>
        <taxon>Alveolata</taxon>
        <taxon>Dinophyceae</taxon>
        <taxon>Suessiales</taxon>
        <taxon>Symbiodiniaceae</taxon>
        <taxon>Symbiodinium</taxon>
    </lineage>
</organism>
<dbReference type="OrthoDB" id="185373at2759"/>
<dbReference type="AlphaFoldDB" id="A0A812JZ28"/>
<reference evidence="1" key="1">
    <citation type="submission" date="2021-02" db="EMBL/GenBank/DDBJ databases">
        <authorList>
            <person name="Dougan E. K."/>
            <person name="Rhodes N."/>
            <person name="Thang M."/>
            <person name="Chan C."/>
        </authorList>
    </citation>
    <scope>NUCLEOTIDE SEQUENCE</scope>
</reference>
<evidence type="ECO:0000313" key="2">
    <source>
        <dbReference type="Proteomes" id="UP000601435"/>
    </source>
</evidence>
<dbReference type="PROSITE" id="PS51257">
    <property type="entry name" value="PROKAR_LIPOPROTEIN"/>
    <property type="match status" value="1"/>
</dbReference>
<keyword evidence="2" id="KW-1185">Reference proteome</keyword>
<evidence type="ECO:0000313" key="1">
    <source>
        <dbReference type="EMBL" id="CAE7220124.1"/>
    </source>
</evidence>
<dbReference type="Proteomes" id="UP000601435">
    <property type="component" value="Unassembled WGS sequence"/>
</dbReference>